<dbReference type="Proteomes" id="UP001239111">
    <property type="component" value="Chromosome 4"/>
</dbReference>
<reference evidence="1" key="1">
    <citation type="submission" date="2023-04" db="EMBL/GenBank/DDBJ databases">
        <title>A chromosome-level genome assembly of the parasitoid wasp Eretmocerus hayati.</title>
        <authorList>
            <person name="Zhong Y."/>
            <person name="Liu S."/>
            <person name="Liu Y."/>
        </authorList>
    </citation>
    <scope>NUCLEOTIDE SEQUENCE</scope>
    <source>
        <strain evidence="1">ZJU_SS_LIU_2023</strain>
    </source>
</reference>
<accession>A0ACC2N5F1</accession>
<organism evidence="1 2">
    <name type="scientific">Eretmocerus hayati</name>
    <dbReference type="NCBI Taxonomy" id="131215"/>
    <lineage>
        <taxon>Eukaryota</taxon>
        <taxon>Metazoa</taxon>
        <taxon>Ecdysozoa</taxon>
        <taxon>Arthropoda</taxon>
        <taxon>Hexapoda</taxon>
        <taxon>Insecta</taxon>
        <taxon>Pterygota</taxon>
        <taxon>Neoptera</taxon>
        <taxon>Endopterygota</taxon>
        <taxon>Hymenoptera</taxon>
        <taxon>Apocrita</taxon>
        <taxon>Proctotrupomorpha</taxon>
        <taxon>Chalcidoidea</taxon>
        <taxon>Aphelinidae</taxon>
        <taxon>Aphelininae</taxon>
        <taxon>Eretmocerus</taxon>
    </lineage>
</organism>
<gene>
    <name evidence="1" type="ORF">QAD02_007954</name>
</gene>
<dbReference type="EMBL" id="CM056744">
    <property type="protein sequence ID" value="KAJ8666292.1"/>
    <property type="molecule type" value="Genomic_DNA"/>
</dbReference>
<evidence type="ECO:0000313" key="2">
    <source>
        <dbReference type="Proteomes" id="UP001239111"/>
    </source>
</evidence>
<keyword evidence="2" id="KW-1185">Reference proteome</keyword>
<sequence>MSRETASPALTVPQTSAPSINQLLLAYSCGCCGSALSSRPPTASTPYSPTQTPAPTPAESGAPTPVNMSAPVLSVEVQAPHVSLASGSSSTHPFPPLDRPSSEYDLVRVVSDIFVPRVGEISVESIYHAPQRHSDLAQLIETQNYINSPPPLPRRPQFPFAGRDVAGNKGRSLQSSVVHSAGNSSFIRGENDSARDAVSSTGDMASLDRGPFPIISGLLGPNPVVELPPSELANDVLNNPREAEALEARVGADVHAPERAPKPDGLNVEPEVENARAEHLELPYELPNAAPAIQPILHRISLSRHRWGVQDGDQSVPVPQKFVFSCVDAMRNIYSLPVCDDLMYTRFRQCDERHALHEPCAGRVLECPECRGLSAYWLNIVLEREIENLYFPCQNYSFGYREFPRAPLWHEHCEQCTHREPGMSDLKRASLDALAEFDV</sequence>
<protein>
    <submittedName>
        <fullName evidence="1">Uncharacterized protein</fullName>
    </submittedName>
</protein>
<evidence type="ECO:0000313" key="1">
    <source>
        <dbReference type="EMBL" id="KAJ8666292.1"/>
    </source>
</evidence>
<comment type="caution">
    <text evidence="1">The sequence shown here is derived from an EMBL/GenBank/DDBJ whole genome shotgun (WGS) entry which is preliminary data.</text>
</comment>
<proteinExistence type="predicted"/>
<name>A0ACC2N5F1_9HYME</name>